<dbReference type="EMBL" id="JAGKQM010000011">
    <property type="protein sequence ID" value="KAH0904483.1"/>
    <property type="molecule type" value="Genomic_DNA"/>
</dbReference>
<dbReference type="Gene3D" id="1.20.58.60">
    <property type="match status" value="1"/>
</dbReference>
<evidence type="ECO:0000256" key="3">
    <source>
        <dbReference type="SAM" id="Phobius"/>
    </source>
</evidence>
<protein>
    <recommendedName>
        <fullName evidence="6">MAR-binding filament-like protein 1-1</fullName>
    </recommendedName>
</protein>
<evidence type="ECO:0000313" key="5">
    <source>
        <dbReference type="Proteomes" id="UP000824890"/>
    </source>
</evidence>
<keyword evidence="3" id="KW-0472">Membrane</keyword>
<keyword evidence="3" id="KW-1133">Transmembrane helix</keyword>
<feature type="coiled-coil region" evidence="1">
    <location>
        <begin position="184"/>
        <end position="253"/>
    </location>
</feature>
<organism evidence="4 5">
    <name type="scientific">Brassica napus</name>
    <name type="common">Rape</name>
    <dbReference type="NCBI Taxonomy" id="3708"/>
    <lineage>
        <taxon>Eukaryota</taxon>
        <taxon>Viridiplantae</taxon>
        <taxon>Streptophyta</taxon>
        <taxon>Embryophyta</taxon>
        <taxon>Tracheophyta</taxon>
        <taxon>Spermatophyta</taxon>
        <taxon>Magnoliopsida</taxon>
        <taxon>eudicotyledons</taxon>
        <taxon>Gunneridae</taxon>
        <taxon>Pentapetalae</taxon>
        <taxon>rosids</taxon>
        <taxon>malvids</taxon>
        <taxon>Brassicales</taxon>
        <taxon>Brassicaceae</taxon>
        <taxon>Brassiceae</taxon>
        <taxon>Brassica</taxon>
    </lineage>
</organism>
<keyword evidence="3" id="KW-0812">Transmembrane</keyword>
<evidence type="ECO:0000313" key="4">
    <source>
        <dbReference type="EMBL" id="KAH0904483.1"/>
    </source>
</evidence>
<name>A0ABQ8BIA4_BRANA</name>
<keyword evidence="5" id="KW-1185">Reference proteome</keyword>
<feature type="compositionally biased region" description="Basic residues" evidence="2">
    <location>
        <begin position="625"/>
        <end position="636"/>
    </location>
</feature>
<keyword evidence="1" id="KW-0175">Coiled coil</keyword>
<reference evidence="4 5" key="1">
    <citation type="submission" date="2021-05" db="EMBL/GenBank/DDBJ databases">
        <title>Genome Assembly of Synthetic Allotetraploid Brassica napus Reveals Homoeologous Exchanges between Subgenomes.</title>
        <authorList>
            <person name="Davis J.T."/>
        </authorList>
    </citation>
    <scope>NUCLEOTIDE SEQUENCE [LARGE SCALE GENOMIC DNA]</scope>
    <source>
        <strain evidence="5">cv. Da-Ae</strain>
        <tissue evidence="4">Seedling</tissue>
    </source>
</reference>
<evidence type="ECO:0000256" key="2">
    <source>
        <dbReference type="SAM" id="MobiDB-lite"/>
    </source>
</evidence>
<feature type="transmembrane region" description="Helical" evidence="3">
    <location>
        <begin position="41"/>
        <end position="60"/>
    </location>
</feature>
<evidence type="ECO:0008006" key="6">
    <source>
        <dbReference type="Google" id="ProtNLM"/>
    </source>
</evidence>
<evidence type="ECO:0000256" key="1">
    <source>
        <dbReference type="SAM" id="Coils"/>
    </source>
</evidence>
<proteinExistence type="predicted"/>
<sequence>MMILNFLRINFWHFLRSFFVGGAHLLHPVSSSPFFSIPSIIFFLFSIASHFVLLFSSNVANCKLRRPTSASLRYQDADDDAASFNRRAFVLVGQLWRMKVCLSLLSSLVSFISGVNETNASKLNQEPEEHPQIYFLNGLGIFSAGVLAALARKDTKTAQATIESVNNQLGDRERALVTKEKDFEARLQLQQEEWNKEREKAQEEQLSLINQLNSAKEVVTGLGRELSSEKILCEELRAQIESLQSSLSKAGEDGKSLETVLRDKLKLIEGDLGDEILEIKQVKEEVTRTHNELDSKDSTIKELNTRISTLEAEKKSYVQKLDDVTKEYTALQLISEFQSAADAEVISRKEEEIQQMKMLDIELTNVQNLIHELEGAKETLQASRDSVSDLEKLLDESRALCSKFESEVSVFRGEFDEAKERYEEKLAEERGNSEVLARELAVEKDLLKKARDELERLTHELEESSVKNQNLQKELVEIYNTNKKLEEERKTVLALEKEEKAMEKQMLMDREARKSLETDLEEAVRSLDEMNKNTSTLTKELESVNTHASSLEDEKEVLQRTLEEANKASKEAKESMEGAYSFLMSLRKEREVLEKKVKKLEEDLGSAKGEILRMRSQPNSVTAKKVVKRRKSSTSS</sequence>
<comment type="caution">
    <text evidence="4">The sequence shown here is derived from an EMBL/GenBank/DDBJ whole genome shotgun (WGS) entry which is preliminary data.</text>
</comment>
<feature type="region of interest" description="Disordered" evidence="2">
    <location>
        <begin position="610"/>
        <end position="636"/>
    </location>
</feature>
<gene>
    <name evidence="4" type="ORF">HID58_043986</name>
</gene>
<feature type="transmembrane region" description="Helical" evidence="3">
    <location>
        <begin position="133"/>
        <end position="151"/>
    </location>
</feature>
<accession>A0ABQ8BIA4</accession>
<dbReference type="Proteomes" id="UP000824890">
    <property type="component" value="Unassembled WGS sequence"/>
</dbReference>
<feature type="coiled-coil region" evidence="1">
    <location>
        <begin position="293"/>
        <end position="327"/>
    </location>
</feature>